<dbReference type="GO" id="GO:0030117">
    <property type="term" value="C:membrane coat"/>
    <property type="evidence" value="ECO:0007669"/>
    <property type="project" value="InterPro"/>
</dbReference>
<feature type="region of interest" description="Disordered" evidence="5">
    <location>
        <begin position="721"/>
        <end position="883"/>
    </location>
</feature>
<organism evidence="7 8">
    <name type="scientific">Hyaloperonospora brassicae</name>
    <name type="common">Brassica downy mildew</name>
    <name type="synonym">Peronospora brassicae</name>
    <dbReference type="NCBI Taxonomy" id="162125"/>
    <lineage>
        <taxon>Eukaryota</taxon>
        <taxon>Sar</taxon>
        <taxon>Stramenopiles</taxon>
        <taxon>Oomycota</taxon>
        <taxon>Peronosporomycetes</taxon>
        <taxon>Peronosporales</taxon>
        <taxon>Peronosporaceae</taxon>
        <taxon>Hyaloperonospora</taxon>
    </lineage>
</organism>
<dbReference type="GO" id="GO:0016192">
    <property type="term" value="P:vesicle-mediated transport"/>
    <property type="evidence" value="ECO:0007669"/>
    <property type="project" value="InterPro"/>
</dbReference>
<dbReference type="GO" id="GO:0012505">
    <property type="term" value="C:endomembrane system"/>
    <property type="evidence" value="ECO:0007669"/>
    <property type="project" value="UniProtKB-SubCell"/>
</dbReference>
<dbReference type="InterPro" id="IPR011989">
    <property type="entry name" value="ARM-like"/>
</dbReference>
<keyword evidence="2" id="KW-0813">Transport</keyword>
<dbReference type="GO" id="GO:0006886">
    <property type="term" value="P:intracellular protein transport"/>
    <property type="evidence" value="ECO:0007669"/>
    <property type="project" value="InterPro"/>
</dbReference>
<evidence type="ECO:0000256" key="4">
    <source>
        <dbReference type="ARBA" id="ARBA00023136"/>
    </source>
</evidence>
<dbReference type="PANTHER" id="PTHR22780">
    <property type="entry name" value="ADAPTIN, ALPHA/GAMMA/EPSILON"/>
    <property type="match status" value="1"/>
</dbReference>
<feature type="region of interest" description="Disordered" evidence="5">
    <location>
        <begin position="678"/>
        <end position="703"/>
    </location>
</feature>
<protein>
    <recommendedName>
        <fullName evidence="6">AP-4 complex subunit epsilon-1 C-terminal domain-containing protein</fullName>
    </recommendedName>
</protein>
<dbReference type="Pfam" id="PF14807">
    <property type="entry name" value="AP4E_app_platf"/>
    <property type="match status" value="1"/>
</dbReference>
<dbReference type="EMBL" id="CANTFL010000086">
    <property type="protein sequence ID" value="CAI5712071.1"/>
    <property type="molecule type" value="Genomic_DNA"/>
</dbReference>
<keyword evidence="4" id="KW-0472">Membrane</keyword>
<dbReference type="SMART" id="SM01356">
    <property type="entry name" value="AP4E_app_platf"/>
    <property type="match status" value="1"/>
</dbReference>
<keyword evidence="3" id="KW-0653">Protein transport</keyword>
<dbReference type="AlphaFoldDB" id="A0AAV0T445"/>
<dbReference type="InterPro" id="IPR050840">
    <property type="entry name" value="Adaptor_Complx_Large_Subunit"/>
</dbReference>
<dbReference type="InterPro" id="IPR002553">
    <property type="entry name" value="Clathrin/coatomer_adapt-like_N"/>
</dbReference>
<comment type="subcellular location">
    <subcellularLocation>
        <location evidence="1">Endomembrane system</location>
    </subcellularLocation>
</comment>
<feature type="region of interest" description="Disordered" evidence="5">
    <location>
        <begin position="619"/>
        <end position="649"/>
    </location>
</feature>
<evidence type="ECO:0000313" key="8">
    <source>
        <dbReference type="Proteomes" id="UP001162031"/>
    </source>
</evidence>
<feature type="compositionally biased region" description="Low complexity" evidence="5">
    <location>
        <begin position="773"/>
        <end position="788"/>
    </location>
</feature>
<feature type="compositionally biased region" description="Basic residues" evidence="5">
    <location>
        <begin position="846"/>
        <end position="856"/>
    </location>
</feature>
<evidence type="ECO:0000256" key="1">
    <source>
        <dbReference type="ARBA" id="ARBA00004308"/>
    </source>
</evidence>
<feature type="compositionally biased region" description="Polar residues" evidence="5">
    <location>
        <begin position="984"/>
        <end position="995"/>
    </location>
</feature>
<feature type="compositionally biased region" description="Low complexity" evidence="5">
    <location>
        <begin position="915"/>
        <end position="950"/>
    </location>
</feature>
<feature type="compositionally biased region" description="Acidic residues" evidence="5">
    <location>
        <begin position="625"/>
        <end position="634"/>
    </location>
</feature>
<evidence type="ECO:0000256" key="3">
    <source>
        <dbReference type="ARBA" id="ARBA00022927"/>
    </source>
</evidence>
<dbReference type="InterPro" id="IPR016024">
    <property type="entry name" value="ARM-type_fold"/>
</dbReference>
<evidence type="ECO:0000313" key="7">
    <source>
        <dbReference type="EMBL" id="CAI5712071.1"/>
    </source>
</evidence>
<evidence type="ECO:0000256" key="2">
    <source>
        <dbReference type="ARBA" id="ARBA00022448"/>
    </source>
</evidence>
<feature type="compositionally biased region" description="Gly residues" evidence="5">
    <location>
        <begin position="747"/>
        <end position="759"/>
    </location>
</feature>
<keyword evidence="8" id="KW-1185">Reference proteome</keyword>
<dbReference type="Gene3D" id="1.25.10.10">
    <property type="entry name" value="Leucine-rich Repeat Variant"/>
    <property type="match status" value="1"/>
</dbReference>
<feature type="compositionally biased region" description="Low complexity" evidence="5">
    <location>
        <begin position="857"/>
        <end position="872"/>
    </location>
</feature>
<feature type="compositionally biased region" description="Gly residues" evidence="5">
    <location>
        <begin position="678"/>
        <end position="689"/>
    </location>
</feature>
<accession>A0AAV0T445</accession>
<feature type="domain" description="AP-4 complex subunit epsilon-1 C-terminal" evidence="6">
    <location>
        <begin position="1019"/>
        <end position="1124"/>
    </location>
</feature>
<name>A0AAV0T445_HYABA</name>
<comment type="caution">
    <text evidence="7">The sequence shown here is derived from an EMBL/GenBank/DDBJ whole genome shotgun (WGS) entry which is preliminary data.</text>
</comment>
<reference evidence="7" key="1">
    <citation type="submission" date="2022-12" db="EMBL/GenBank/DDBJ databases">
        <authorList>
            <person name="Webb A."/>
        </authorList>
    </citation>
    <scope>NUCLEOTIDE SEQUENCE</scope>
    <source>
        <strain evidence="7">Hp1</strain>
    </source>
</reference>
<feature type="compositionally biased region" description="Acidic residues" evidence="5">
    <location>
        <begin position="792"/>
        <end position="802"/>
    </location>
</feature>
<gene>
    <name evidence="7" type="ORF">HBR001_LOCUS775</name>
</gene>
<dbReference type="Pfam" id="PF01602">
    <property type="entry name" value="Adaptin_N"/>
    <property type="match status" value="1"/>
</dbReference>
<evidence type="ECO:0000259" key="6">
    <source>
        <dbReference type="SMART" id="SM01356"/>
    </source>
</evidence>
<proteinExistence type="predicted"/>
<dbReference type="InterPro" id="IPR028269">
    <property type="entry name" value="AP4E1_C"/>
</dbReference>
<dbReference type="SUPFAM" id="SSF48371">
    <property type="entry name" value="ARM repeat"/>
    <property type="match status" value="1"/>
</dbReference>
<dbReference type="Proteomes" id="UP001162031">
    <property type="component" value="Unassembled WGS sequence"/>
</dbReference>
<evidence type="ECO:0000256" key="5">
    <source>
        <dbReference type="SAM" id="MobiDB-lite"/>
    </source>
</evidence>
<sequence length="1124" mass="123546">MSGGHLSKECFELVKSIGESKSKQEEDRIILHEVALLKRKLNEVTASSSTSSSLVNKRKREFLIRLMYVEMLGHDASFGYIKAVEMTASTNLMQKRVGYLTCSLCLSPTHEFRFMIINQLQRDLQSSNHLEVCAALMAVCKLVTVEMVPAVQPMILDLLRHDAELVRKKAVMAIHRFHQLNPESVTDVGVALRRTLCDRDPSVMGTTLCILHDLAEATPTDHKDLVPSFVSILKQITEHRLPREFDYHRIPAPWIQIRLLKILALLGQADQQTSEGMYEVLHDVMRRADTGINVGYAIIYECVRTVTTIYPNSTLLDAAAASISRFISSDNHNLKYLGVTGLAAIVKDHPRYAAAHQMAVIDCLEDPDETLKRKTLDLLYRMTNPVNVEFISDKLTQFLREATDVFLRTELVSRITQCAERYAPSNAWYIQTMTNVFELGGDLVRSEVAHNLLRLIAEGSGEDEDQDVELRRDAVDTYLELLERPVLPDILVCTMAWVLGEYGYLSDAMELEEICERLVELVDRPFNQEDTTRGYVLSAVTKITAQMGHTIDVADAMMEKYKTSRSTDLQQRCFEYLALTKNFPLMNEVFPEDASCEDIEVDPDLSFLTSFVEKAVAQGASLYDPPEDSDDEDESYGHRRNGGESNRLNFEAYKKPEIPYPTKLPLVDQQGSFGVNKWGGNGGQGGAPGMGSSAGPDPVGGFGAGKRGVVKNVWGPMGLTTPDNLAPAPPGAGIPVGTGPSDPYNQGGQGMYGGQGGYGAQPAYGGQGPYPPQSSQQPPQQQQEYAGSSNYDNDEPSSDDEASGNVDERQMLASAIFGGIPGAPAPMAGARRVGSNARSTITATRRTSRTSTRRASSRSDQQQQQDPPAQASMEQAPPPPQQRAKVEMDLLDISFGAPAAPQGSVAFQQPLAPLQHHQPQPMTPLQQHQPQPMAPLQQHQQHQQQQQPMMNADPFGMGPPLAPARVPEGVSPAASIDPFDMSGLGSSMNGRSPANSLDMLGGSSNSNTGAFLYNGRQLEPWQITTQDFGSRWGTCPCEKKTKVNPSGIRTLEDFMGRMHLFKVHTVEAIPTTNEAIAACRLVNSEHVGLIHVKVRSGGFVDLTVRTADMDFTDQLLDATAQRLK</sequence>
<feature type="region of interest" description="Disordered" evidence="5">
    <location>
        <begin position="915"/>
        <end position="1001"/>
    </location>
</feature>